<feature type="non-terminal residue" evidence="1">
    <location>
        <position position="1"/>
    </location>
</feature>
<feature type="non-terminal residue" evidence="1">
    <location>
        <position position="44"/>
    </location>
</feature>
<name>A0AAU9WSZ0_9CNID</name>
<proteinExistence type="predicted"/>
<evidence type="ECO:0000313" key="1">
    <source>
        <dbReference type="EMBL" id="CAH3124481.1"/>
    </source>
</evidence>
<gene>
    <name evidence="1" type="ORF">PMEA_00011299</name>
</gene>
<protein>
    <submittedName>
        <fullName evidence="1">Uncharacterized protein</fullName>
    </submittedName>
</protein>
<reference evidence="1 2" key="1">
    <citation type="submission" date="2022-05" db="EMBL/GenBank/DDBJ databases">
        <authorList>
            <consortium name="Genoscope - CEA"/>
            <person name="William W."/>
        </authorList>
    </citation>
    <scope>NUCLEOTIDE SEQUENCE [LARGE SCALE GENOMIC DNA]</scope>
</reference>
<sequence>EKGVRARKDNLHWELNQMDEIFQDDSSSSAVANLQKGLTKLEIL</sequence>
<keyword evidence="2" id="KW-1185">Reference proteome</keyword>
<evidence type="ECO:0000313" key="2">
    <source>
        <dbReference type="Proteomes" id="UP001159428"/>
    </source>
</evidence>
<organism evidence="1 2">
    <name type="scientific">Pocillopora meandrina</name>
    <dbReference type="NCBI Taxonomy" id="46732"/>
    <lineage>
        <taxon>Eukaryota</taxon>
        <taxon>Metazoa</taxon>
        <taxon>Cnidaria</taxon>
        <taxon>Anthozoa</taxon>
        <taxon>Hexacorallia</taxon>
        <taxon>Scleractinia</taxon>
        <taxon>Astrocoeniina</taxon>
        <taxon>Pocilloporidae</taxon>
        <taxon>Pocillopora</taxon>
    </lineage>
</organism>
<dbReference type="EMBL" id="CALNXJ010000020">
    <property type="protein sequence ID" value="CAH3124481.1"/>
    <property type="molecule type" value="Genomic_DNA"/>
</dbReference>
<dbReference type="Proteomes" id="UP001159428">
    <property type="component" value="Unassembled WGS sequence"/>
</dbReference>
<comment type="caution">
    <text evidence="1">The sequence shown here is derived from an EMBL/GenBank/DDBJ whole genome shotgun (WGS) entry which is preliminary data.</text>
</comment>
<accession>A0AAU9WSZ0</accession>
<dbReference type="AlphaFoldDB" id="A0AAU9WSZ0"/>